<feature type="domain" description="Aminotransferase class V" evidence="2">
    <location>
        <begin position="73"/>
        <end position="379"/>
    </location>
</feature>
<dbReference type="Proteomes" id="UP000182977">
    <property type="component" value="Chromosome I"/>
</dbReference>
<keyword evidence="1" id="KW-0663">Pyridoxal phosphate</keyword>
<dbReference type="InterPro" id="IPR000192">
    <property type="entry name" value="Aminotrans_V_dom"/>
</dbReference>
<dbReference type="SUPFAM" id="SSF53383">
    <property type="entry name" value="PLP-dependent transferases"/>
    <property type="match status" value="1"/>
</dbReference>
<protein>
    <submittedName>
        <fullName evidence="3">Isopenicillin-N epimerase</fullName>
    </submittedName>
</protein>
<dbReference type="EMBL" id="LT629791">
    <property type="protein sequence ID" value="SDU84847.1"/>
    <property type="molecule type" value="Genomic_DNA"/>
</dbReference>
<proteinExistence type="predicted"/>
<evidence type="ECO:0000313" key="4">
    <source>
        <dbReference type="Proteomes" id="UP000182977"/>
    </source>
</evidence>
<dbReference type="AlphaFoldDB" id="A0A1H2LV29"/>
<dbReference type="PANTHER" id="PTHR43092">
    <property type="entry name" value="L-CYSTEINE DESULFHYDRASE"/>
    <property type="match status" value="1"/>
</dbReference>
<accession>A0A1H2LV29</accession>
<dbReference type="PANTHER" id="PTHR43092:SF2">
    <property type="entry name" value="HERCYNYLCYSTEINE SULFOXIDE LYASE"/>
    <property type="match status" value="1"/>
</dbReference>
<evidence type="ECO:0000256" key="1">
    <source>
        <dbReference type="ARBA" id="ARBA00022898"/>
    </source>
</evidence>
<gene>
    <name evidence="3" type="ORF">SAMN04488563_6702</name>
</gene>
<keyword evidence="4" id="KW-1185">Reference proteome</keyword>
<sequence>MTSSDCRPQGLTSVSNRPAWRPRPDLWTLDPAVLHLNHGSWGAVPRAAQEAAARLRAESEANPAAWFRALPDRVAAARRRLAAWVGADEAGFALVPNVSAGVTVALTAVDVPPGGRIVVTSHCYGAVRFAAERFARLRGATVVEVPVPLTASPDEVVALLAPAVSGASVVLVDQVTSATATVFPVARLIELCRSAGVPVIVDGAHGPGLVPLPVPEGADFWAGNFHKWACAPRGTAGLVVAPRWRSRTMPLVVSWSEQASLPERFDWQATADYVPWLAAGAALDMLDELDWPAARAAVSAMLADGADEVANAAGGEVPELAAPAATMRLVALPPSVRVEDKAAEEALRRRIAREAGAEVNVTVHAGQAFLRLSAHAYNGPGDYELLAARLPVLF</sequence>
<reference evidence="4" key="1">
    <citation type="submission" date="2016-10" db="EMBL/GenBank/DDBJ databases">
        <authorList>
            <person name="Varghese N."/>
            <person name="Submissions S."/>
        </authorList>
    </citation>
    <scope>NUCLEOTIDE SEQUENCE [LARGE SCALE GENOMIC DNA]</scope>
    <source>
        <strain evidence="4">DSM 45079</strain>
    </source>
</reference>
<dbReference type="InterPro" id="IPR015421">
    <property type="entry name" value="PyrdxlP-dep_Trfase_major"/>
</dbReference>
<dbReference type="InterPro" id="IPR015424">
    <property type="entry name" value="PyrdxlP-dep_Trfase"/>
</dbReference>
<evidence type="ECO:0000313" key="3">
    <source>
        <dbReference type="EMBL" id="SDU84847.1"/>
    </source>
</evidence>
<dbReference type="STRING" id="419479.SAMN04488563_6702"/>
<name>A0A1H2LV29_9ACTN</name>
<evidence type="ECO:0000259" key="2">
    <source>
        <dbReference type="Pfam" id="PF00266"/>
    </source>
</evidence>
<dbReference type="Gene3D" id="3.40.640.10">
    <property type="entry name" value="Type I PLP-dependent aspartate aminotransferase-like (Major domain)"/>
    <property type="match status" value="1"/>
</dbReference>
<dbReference type="RefSeq" id="WP_197683448.1">
    <property type="nucleotide sequence ID" value="NZ_LBMC01000076.1"/>
</dbReference>
<dbReference type="InterPro" id="IPR015422">
    <property type="entry name" value="PyrdxlP-dep_Trfase_small"/>
</dbReference>
<dbReference type="Gene3D" id="3.90.1150.10">
    <property type="entry name" value="Aspartate Aminotransferase, domain 1"/>
    <property type="match status" value="1"/>
</dbReference>
<organism evidence="3 4">
    <name type="scientific">Jiangella alkaliphila</name>
    <dbReference type="NCBI Taxonomy" id="419479"/>
    <lineage>
        <taxon>Bacteria</taxon>
        <taxon>Bacillati</taxon>
        <taxon>Actinomycetota</taxon>
        <taxon>Actinomycetes</taxon>
        <taxon>Jiangellales</taxon>
        <taxon>Jiangellaceae</taxon>
        <taxon>Jiangella</taxon>
    </lineage>
</organism>
<dbReference type="Pfam" id="PF00266">
    <property type="entry name" value="Aminotran_5"/>
    <property type="match status" value="1"/>
</dbReference>